<comment type="caution">
    <text evidence="1">The sequence shown here is derived from an EMBL/GenBank/DDBJ whole genome shotgun (WGS) entry which is preliminary data.</text>
</comment>
<reference evidence="1 2" key="1">
    <citation type="submission" date="2021-01" db="EMBL/GenBank/DDBJ databases">
        <title>Whole genome shotgun sequence of Catellatospora bangladeshensis NBRC 107357.</title>
        <authorList>
            <person name="Komaki H."/>
            <person name="Tamura T."/>
        </authorList>
    </citation>
    <scope>NUCLEOTIDE SEQUENCE [LARGE SCALE GENOMIC DNA]</scope>
    <source>
        <strain evidence="1 2">NBRC 107357</strain>
    </source>
</reference>
<accession>A0A8J3JRU6</accession>
<organism evidence="1 2">
    <name type="scientific">Catellatospora bangladeshensis</name>
    <dbReference type="NCBI Taxonomy" id="310355"/>
    <lineage>
        <taxon>Bacteria</taxon>
        <taxon>Bacillati</taxon>
        <taxon>Actinomycetota</taxon>
        <taxon>Actinomycetes</taxon>
        <taxon>Micromonosporales</taxon>
        <taxon>Micromonosporaceae</taxon>
        <taxon>Catellatospora</taxon>
    </lineage>
</organism>
<evidence type="ECO:0000313" key="1">
    <source>
        <dbReference type="EMBL" id="GIF82059.1"/>
    </source>
</evidence>
<keyword evidence="2" id="KW-1185">Reference proteome</keyword>
<dbReference type="InterPro" id="IPR058915">
    <property type="entry name" value="AcrVA2-like"/>
</dbReference>
<evidence type="ECO:0000313" key="2">
    <source>
        <dbReference type="Proteomes" id="UP000601223"/>
    </source>
</evidence>
<proteinExistence type="predicted"/>
<dbReference type="EMBL" id="BONF01000017">
    <property type="protein sequence ID" value="GIF82059.1"/>
    <property type="molecule type" value="Genomic_DNA"/>
</dbReference>
<sequence length="435" mass="46662">MTREFGCQICSHVLNRRADEHGLAVYEHPLILGLVDHRPVPVPAERLTGLRRLCDFCGSGSDPLLFVYRTHPISALAVGAGVEHVEYYGTRWSACDMCSHWLTVGDAGRLLDRAATGSGLRRDAAGLAITGHLQRVVLDSLLPGRVLITTGRWPSAAPAARLLPKVRDRLAALLRGPDHIDTPPLEPVRHDLASGLDQARLYYVDAHFSQMVQHATAALPPTTAAAALAPADHGLLTWAEPVAGAAAASWTAGPDGWEVVEYAGLGAEGRPDEAVQHLRAAVGWLMPIRTSHLRRGQLAAGSHPAAALLTTWLLIGQQSVADVAPAEVDPAIRKAYQRARRPAPDVRLIRIRGTAAVRPPAASAAHGEQVRTHRWWTSGHWRNQAHGPGRALRKPVYISPFLKGPADLPIRHSTTVRVLGRTGADTDGPTGTAAP</sequence>
<name>A0A8J3JRU6_9ACTN</name>
<gene>
    <name evidence="1" type="ORF">Cba03nite_34080</name>
</gene>
<protein>
    <submittedName>
        <fullName evidence="1">Uncharacterized protein</fullName>
    </submittedName>
</protein>
<dbReference type="AlphaFoldDB" id="A0A8J3JRU6"/>
<dbReference type="Proteomes" id="UP000601223">
    <property type="component" value="Unassembled WGS sequence"/>
</dbReference>
<dbReference type="Pfam" id="PF26125">
    <property type="entry name" value="AcrVA2-like"/>
    <property type="match status" value="1"/>
</dbReference>
<dbReference type="RefSeq" id="WP_203746821.1">
    <property type="nucleotide sequence ID" value="NZ_BONF01000017.1"/>
</dbReference>